<keyword evidence="7" id="KW-1185">Reference proteome</keyword>
<dbReference type="GO" id="GO:0016491">
    <property type="term" value="F:oxidoreductase activity"/>
    <property type="evidence" value="ECO:0007669"/>
    <property type="project" value="UniProtKB-KW"/>
</dbReference>
<evidence type="ECO:0000313" key="6">
    <source>
        <dbReference type="EMBL" id="MEL3955640.1"/>
    </source>
</evidence>
<dbReference type="EC" id="1.1.-.-" evidence="6"/>
<evidence type="ECO:0000256" key="3">
    <source>
        <dbReference type="ARBA" id="ARBA00023002"/>
    </source>
</evidence>
<dbReference type="Pfam" id="PF01011">
    <property type="entry name" value="PQQ"/>
    <property type="match status" value="1"/>
</dbReference>
<evidence type="ECO:0000256" key="2">
    <source>
        <dbReference type="ARBA" id="ARBA00008156"/>
    </source>
</evidence>
<dbReference type="SUPFAM" id="SSF50998">
    <property type="entry name" value="Quinoprotein alcohol dehydrogenase-like"/>
    <property type="match status" value="1"/>
</dbReference>
<evidence type="ECO:0000256" key="1">
    <source>
        <dbReference type="ARBA" id="ARBA00001931"/>
    </source>
</evidence>
<protein>
    <submittedName>
        <fullName evidence="6">Membrane-bound PQQ-dependent dehydrogenase, glucose/quinate/shikimate family</fullName>
        <ecNumber evidence="6">1.1.-.-</ecNumber>
    </submittedName>
</protein>
<dbReference type="CDD" id="cd10280">
    <property type="entry name" value="PQQ_mGDH"/>
    <property type="match status" value="1"/>
</dbReference>
<feature type="transmembrane region" description="Helical" evidence="4">
    <location>
        <begin position="52"/>
        <end position="69"/>
    </location>
</feature>
<proteinExistence type="inferred from homology"/>
<dbReference type="InterPro" id="IPR018391">
    <property type="entry name" value="PQQ_b-propeller_rpt"/>
</dbReference>
<dbReference type="EMBL" id="JBBYHY010000018">
    <property type="protein sequence ID" value="MEL3955640.1"/>
    <property type="molecule type" value="Genomic_DNA"/>
</dbReference>
<dbReference type="InterPro" id="IPR017511">
    <property type="entry name" value="PQQ_mDH"/>
</dbReference>
<evidence type="ECO:0000313" key="7">
    <source>
        <dbReference type="Proteomes" id="UP001455088"/>
    </source>
</evidence>
<keyword evidence="4" id="KW-0812">Transmembrane</keyword>
<organism evidence="6 7">
    <name type="scientific">Stenotrophomonas bentonitica</name>
    <dbReference type="NCBI Taxonomy" id="1450134"/>
    <lineage>
        <taxon>Bacteria</taxon>
        <taxon>Pseudomonadati</taxon>
        <taxon>Pseudomonadota</taxon>
        <taxon>Gammaproteobacteria</taxon>
        <taxon>Lysobacterales</taxon>
        <taxon>Lysobacteraceae</taxon>
        <taxon>Stenotrophomonas</taxon>
    </lineage>
</organism>
<dbReference type="NCBIfam" id="TIGR03074">
    <property type="entry name" value="PQQ_membr_DH"/>
    <property type="match status" value="1"/>
</dbReference>
<dbReference type="InterPro" id="IPR011047">
    <property type="entry name" value="Quinoprotein_ADH-like_sf"/>
</dbReference>
<dbReference type="InterPro" id="IPR002372">
    <property type="entry name" value="PQQ_rpt_dom"/>
</dbReference>
<comment type="similarity">
    <text evidence="2">Belongs to the bacterial PQQ dehydrogenase family.</text>
</comment>
<accession>A0ABU9JT05</accession>
<sequence length="828" mass="88292">MTPPHHPTAAAPATLFSGPAWWLQIVLAWLLLLLALAMAALGVQLLALGGSAYYLLAGVAALAGALLVLRRRVSAGLWCYGLTVLATLAWALWEIHGKGWRPAWGFDLAGRVGLLAGLWLLMALAWWWMRRRAGDRGPRRRSPAWAPVAAVTVLGTLALTALAPRLWPAQAQAAPQAAAPDALGRTALKRGADEWLAFGGSNLGQRFSEAAQITPRNVGQLEQAWAFHTNDWAPNERVYYAFQNTPLKIGDSLYVCSPSSQVFALDPATGRQQWHFDPQVPPAAMEPLFSATCRAVGYHEQAQAPAGELCARRILLATTDSRLIALDAASGQVCPGFGHGGTVNLAERMGNQVIGFSSNTSGPAVVGGLVIVGQQVSDNQRRDAPGGVVRAYDAVTGALRWAWDAKRADDAQAPLAAGELWPRGTPNVWNVISADERLGLVFMGTGNAAADHYGGDRTAAEDAFTSAVVALDMHTGNTRWHVNTVHHDLWDYDLGAQPLVTDIDVDGTPRRVVVQGTKTGSVFVLDARTGEAVKPVQERPVPAGTLPGERYAPTQPQSVGMPNFAGMPGPEPEVLTEANSFGLTPIDAALCRIAFRQMEYEGMYTPPSENPGGILLFPGIVGGMNWGGLAVDPEAQLLITNHSRLPNRITLTPRAQVEDRALGDGGARADQRIAPQAGTPYGVARPNWMSPLQVPCIDPPWGFLSATDLRSGRLLWSRPLGTGFDTGPLGIPTRLKITIGTPNLGGAVVTRSGLTFIAAAQDNYLRAFDTRSGELLWEGRLPAGAQASAMTYMHQGRQYVAIAAGGHARFETKLGDSLVVFALPEGGR</sequence>
<comment type="caution">
    <text evidence="6">The sequence shown here is derived from an EMBL/GenBank/DDBJ whole genome shotgun (WGS) entry which is preliminary data.</text>
</comment>
<keyword evidence="4" id="KW-1133">Transmembrane helix</keyword>
<feature type="transmembrane region" description="Helical" evidence="4">
    <location>
        <begin position="148"/>
        <end position="167"/>
    </location>
</feature>
<feature type="domain" description="Pyrrolo-quinoline quinone repeat" evidence="5">
    <location>
        <begin position="195"/>
        <end position="800"/>
    </location>
</feature>
<dbReference type="Proteomes" id="UP001455088">
    <property type="component" value="Unassembled WGS sequence"/>
</dbReference>
<dbReference type="Gene3D" id="2.140.10.10">
    <property type="entry name" value="Quinoprotein alcohol dehydrogenase-like superfamily"/>
    <property type="match status" value="2"/>
</dbReference>
<dbReference type="PANTHER" id="PTHR32303">
    <property type="entry name" value="QUINOPROTEIN ALCOHOL DEHYDROGENASE (CYTOCHROME C)"/>
    <property type="match status" value="1"/>
</dbReference>
<dbReference type="RefSeq" id="WP_019186271.1">
    <property type="nucleotide sequence ID" value="NZ_JBBYHY010000018.1"/>
</dbReference>
<feature type="transmembrane region" description="Helical" evidence="4">
    <location>
        <begin position="21"/>
        <end position="46"/>
    </location>
</feature>
<keyword evidence="4" id="KW-0472">Membrane</keyword>
<dbReference type="PANTHER" id="PTHR32303:SF4">
    <property type="entry name" value="QUINOPROTEIN GLUCOSE DEHYDROGENASE"/>
    <property type="match status" value="1"/>
</dbReference>
<gene>
    <name evidence="6" type="ORF">AAE039_18985</name>
</gene>
<evidence type="ECO:0000259" key="5">
    <source>
        <dbReference type="Pfam" id="PF01011"/>
    </source>
</evidence>
<name>A0ABU9JT05_9GAMM</name>
<dbReference type="SMART" id="SM00564">
    <property type="entry name" value="PQQ"/>
    <property type="match status" value="5"/>
</dbReference>
<feature type="transmembrane region" description="Helical" evidence="4">
    <location>
        <begin position="108"/>
        <end position="128"/>
    </location>
</feature>
<reference evidence="6 7" key="1">
    <citation type="submission" date="2024-04" db="EMBL/GenBank/DDBJ databases">
        <title>Bacterial endophytes with biocontrol capabilities against important plant pathogens.</title>
        <authorList>
            <person name="Alayande K.A."/>
        </authorList>
    </citation>
    <scope>NUCLEOTIDE SEQUENCE [LARGE SCALE GENOMIC DNA]</scope>
    <source>
        <strain evidence="6 7">KV22</strain>
    </source>
</reference>
<evidence type="ECO:0000256" key="4">
    <source>
        <dbReference type="SAM" id="Phobius"/>
    </source>
</evidence>
<comment type="cofactor">
    <cofactor evidence="1">
        <name>pyrroloquinoline quinone</name>
        <dbReference type="ChEBI" id="CHEBI:58442"/>
    </cofactor>
</comment>
<keyword evidence="3 6" id="KW-0560">Oxidoreductase</keyword>
<feature type="transmembrane region" description="Helical" evidence="4">
    <location>
        <begin position="76"/>
        <end position="93"/>
    </location>
</feature>